<proteinExistence type="predicted"/>
<dbReference type="EMBL" id="KZ678570">
    <property type="protein sequence ID" value="PSR79346.1"/>
    <property type="molecule type" value="Genomic_DNA"/>
</dbReference>
<dbReference type="InParanoid" id="A0A2T2ZY33"/>
<protein>
    <submittedName>
        <fullName evidence="1">Uncharacterized protein</fullName>
    </submittedName>
</protein>
<organism evidence="1 2">
    <name type="scientific">Coniella lustricola</name>
    <dbReference type="NCBI Taxonomy" id="2025994"/>
    <lineage>
        <taxon>Eukaryota</taxon>
        <taxon>Fungi</taxon>
        <taxon>Dikarya</taxon>
        <taxon>Ascomycota</taxon>
        <taxon>Pezizomycotina</taxon>
        <taxon>Sordariomycetes</taxon>
        <taxon>Sordariomycetidae</taxon>
        <taxon>Diaporthales</taxon>
        <taxon>Schizoparmaceae</taxon>
        <taxon>Coniella</taxon>
    </lineage>
</organism>
<evidence type="ECO:0000313" key="1">
    <source>
        <dbReference type="EMBL" id="PSR79346.1"/>
    </source>
</evidence>
<dbReference type="Proteomes" id="UP000241462">
    <property type="component" value="Unassembled WGS sequence"/>
</dbReference>
<sequence>MFFSLGVGACVLGHLEVSQFGNGYEKLNQCMYQFSDHLKHVLSVALCANFLFCFSPFLGNVRCNQHLRPLSKLEFDEPLIIQFQFSISIQISISLPRHVAYWQTREYMFPTVDLLDVIVIVSVESSCQGCEVVDFKDVLRNRARKIVAFKT</sequence>
<gene>
    <name evidence="1" type="ORF">BD289DRAFT_96026</name>
</gene>
<keyword evidence="2" id="KW-1185">Reference proteome</keyword>
<dbReference type="AlphaFoldDB" id="A0A2T2ZY33"/>
<evidence type="ECO:0000313" key="2">
    <source>
        <dbReference type="Proteomes" id="UP000241462"/>
    </source>
</evidence>
<reference evidence="1 2" key="1">
    <citation type="journal article" date="2018" name="Mycol. Prog.">
        <title>Coniella lustricola, a new species from submerged detritus.</title>
        <authorList>
            <person name="Raudabaugh D.B."/>
            <person name="Iturriaga T."/>
            <person name="Carver A."/>
            <person name="Mondo S."/>
            <person name="Pangilinan J."/>
            <person name="Lipzen A."/>
            <person name="He G."/>
            <person name="Amirebrahimi M."/>
            <person name="Grigoriev I.V."/>
            <person name="Miller A.N."/>
        </authorList>
    </citation>
    <scope>NUCLEOTIDE SEQUENCE [LARGE SCALE GENOMIC DNA]</scope>
    <source>
        <strain evidence="1 2">B22-T-1</strain>
    </source>
</reference>
<name>A0A2T2ZY33_9PEZI</name>
<accession>A0A2T2ZY33</accession>